<keyword evidence="2" id="KW-0812">Transmembrane</keyword>
<accession>A0ABM1AEG1</accession>
<dbReference type="InterPro" id="IPR036116">
    <property type="entry name" value="FN3_sf"/>
</dbReference>
<keyword evidence="2" id="KW-0472">Membrane</keyword>
<dbReference type="Pfam" id="PF00041">
    <property type="entry name" value="fn3"/>
    <property type="match status" value="1"/>
</dbReference>
<dbReference type="GeneID" id="101848092"/>
<reference evidence="5" key="1">
    <citation type="submission" date="2025-08" db="UniProtKB">
        <authorList>
            <consortium name="RefSeq"/>
        </authorList>
    </citation>
    <scope>IDENTIFICATION</scope>
</reference>
<dbReference type="Proteomes" id="UP000694888">
    <property type="component" value="Unplaced"/>
</dbReference>
<dbReference type="Gene3D" id="2.60.40.10">
    <property type="entry name" value="Immunoglobulins"/>
    <property type="match status" value="1"/>
</dbReference>
<feature type="region of interest" description="Disordered" evidence="1">
    <location>
        <begin position="250"/>
        <end position="280"/>
    </location>
</feature>
<keyword evidence="2" id="KW-1133">Transmembrane helix</keyword>
<evidence type="ECO:0000313" key="4">
    <source>
        <dbReference type="Proteomes" id="UP000694888"/>
    </source>
</evidence>
<dbReference type="RefSeq" id="XP_012946118.1">
    <property type="nucleotide sequence ID" value="XM_013090664.2"/>
</dbReference>
<evidence type="ECO:0000259" key="3">
    <source>
        <dbReference type="PROSITE" id="PS50853"/>
    </source>
</evidence>
<dbReference type="InterPro" id="IPR003961">
    <property type="entry name" value="FN3_dom"/>
</dbReference>
<evidence type="ECO:0000256" key="1">
    <source>
        <dbReference type="SAM" id="MobiDB-lite"/>
    </source>
</evidence>
<feature type="transmembrane region" description="Helical" evidence="2">
    <location>
        <begin position="196"/>
        <end position="219"/>
    </location>
</feature>
<dbReference type="SUPFAM" id="SSF49265">
    <property type="entry name" value="Fibronectin type III"/>
    <property type="match status" value="1"/>
</dbReference>
<feature type="domain" description="Fibronectin type-III" evidence="3">
    <location>
        <begin position="50"/>
        <end position="155"/>
    </location>
</feature>
<dbReference type="CDD" id="cd00063">
    <property type="entry name" value="FN3"/>
    <property type="match status" value="1"/>
</dbReference>
<dbReference type="SMART" id="SM00060">
    <property type="entry name" value="FN3"/>
    <property type="match status" value="1"/>
</dbReference>
<feature type="region of interest" description="Disordered" evidence="1">
    <location>
        <begin position="151"/>
        <end position="193"/>
    </location>
</feature>
<protein>
    <submittedName>
        <fullName evidence="5">Uncharacterized protein LOC101848092</fullName>
    </submittedName>
</protein>
<name>A0ABM1AEG1_APLCA</name>
<evidence type="ECO:0000256" key="2">
    <source>
        <dbReference type="SAM" id="Phobius"/>
    </source>
</evidence>
<dbReference type="InterPro" id="IPR013783">
    <property type="entry name" value="Ig-like_fold"/>
</dbReference>
<organism evidence="4 5">
    <name type="scientific">Aplysia californica</name>
    <name type="common">California sea hare</name>
    <dbReference type="NCBI Taxonomy" id="6500"/>
    <lineage>
        <taxon>Eukaryota</taxon>
        <taxon>Metazoa</taxon>
        <taxon>Spiralia</taxon>
        <taxon>Lophotrochozoa</taxon>
        <taxon>Mollusca</taxon>
        <taxon>Gastropoda</taxon>
        <taxon>Heterobranchia</taxon>
        <taxon>Euthyneura</taxon>
        <taxon>Tectipleura</taxon>
        <taxon>Aplysiida</taxon>
        <taxon>Aplysioidea</taxon>
        <taxon>Aplysiidae</taxon>
        <taxon>Aplysia</taxon>
    </lineage>
</organism>
<sequence>MPDHRGLYQHMVEIELRDKSYRAEMSLEVELISNEYNRATVLVELRPVGCPKSLSAIGSSFNYVTLSWKPVPEFDMNQSYYVFYSKVSEGAWHRSHMRENNPMGDLVSWNVTGLTQDSRYVFKVVALSHGARVDDVIQNYCSKEVSEATAVLPSAETTTPEVERGAGVETGNSQSLRPGSIKNGEGEGDDEDSSGVAVPVVVCLVVGILVAVVVAAVFYRRRARRQNQSGKLCDEQSLEDMDQGEVVYANVPRRRGGDNSASPQPGLVSEPVQVQGTDQDDGRFVTEEGLVYVTVQHARQQSQKWKANKKKTKCAEAEEPVEYVRLDFEKMKSLELSGEKAGEEK</sequence>
<gene>
    <name evidence="5" type="primary">LOC101848092</name>
</gene>
<dbReference type="PROSITE" id="PS50853">
    <property type="entry name" value="FN3"/>
    <property type="match status" value="1"/>
</dbReference>
<evidence type="ECO:0000313" key="5">
    <source>
        <dbReference type="RefSeq" id="XP_012946118.1"/>
    </source>
</evidence>
<keyword evidence="4" id="KW-1185">Reference proteome</keyword>
<proteinExistence type="predicted"/>